<comment type="caution">
    <text evidence="1">The sequence shown here is derived from an EMBL/GenBank/DDBJ whole genome shotgun (WGS) entry which is preliminary data.</text>
</comment>
<reference evidence="1" key="1">
    <citation type="journal article" date="2022" name="bioRxiv">
        <title>Sequencing and chromosome-scale assembly of the giantPleurodeles waltlgenome.</title>
        <authorList>
            <person name="Brown T."/>
            <person name="Elewa A."/>
            <person name="Iarovenko S."/>
            <person name="Subramanian E."/>
            <person name="Araus A.J."/>
            <person name="Petzold A."/>
            <person name="Susuki M."/>
            <person name="Suzuki K.-i.T."/>
            <person name="Hayashi T."/>
            <person name="Toyoda A."/>
            <person name="Oliveira C."/>
            <person name="Osipova E."/>
            <person name="Leigh N.D."/>
            <person name="Simon A."/>
            <person name="Yun M.H."/>
        </authorList>
    </citation>
    <scope>NUCLEOTIDE SEQUENCE</scope>
    <source>
        <strain evidence="1">20211129_DDA</strain>
        <tissue evidence="1">Liver</tissue>
    </source>
</reference>
<organism evidence="1 2">
    <name type="scientific">Pleurodeles waltl</name>
    <name type="common">Iberian ribbed newt</name>
    <dbReference type="NCBI Taxonomy" id="8319"/>
    <lineage>
        <taxon>Eukaryota</taxon>
        <taxon>Metazoa</taxon>
        <taxon>Chordata</taxon>
        <taxon>Craniata</taxon>
        <taxon>Vertebrata</taxon>
        <taxon>Euteleostomi</taxon>
        <taxon>Amphibia</taxon>
        <taxon>Batrachia</taxon>
        <taxon>Caudata</taxon>
        <taxon>Salamandroidea</taxon>
        <taxon>Salamandridae</taxon>
        <taxon>Pleurodelinae</taxon>
        <taxon>Pleurodeles</taxon>
    </lineage>
</organism>
<dbReference type="AlphaFoldDB" id="A0AAV7P3L8"/>
<dbReference type="EMBL" id="JANPWB010000012">
    <property type="protein sequence ID" value="KAJ1119765.1"/>
    <property type="molecule type" value="Genomic_DNA"/>
</dbReference>
<evidence type="ECO:0000313" key="1">
    <source>
        <dbReference type="EMBL" id="KAJ1119765.1"/>
    </source>
</evidence>
<gene>
    <name evidence="1" type="ORF">NDU88_007950</name>
</gene>
<keyword evidence="2" id="KW-1185">Reference proteome</keyword>
<accession>A0AAV7P3L8</accession>
<evidence type="ECO:0000313" key="2">
    <source>
        <dbReference type="Proteomes" id="UP001066276"/>
    </source>
</evidence>
<sequence>MVTYNAALYKSSSLVAPEEVMEYFDTIQLRWRDEAHSQNLEVPFNVEDIVRAIWTMPTCKAPRLDGLTTRFIKNTPNPPNPHLKAMFEEARDIGVLPLSVW</sequence>
<proteinExistence type="predicted"/>
<protein>
    <submittedName>
        <fullName evidence="1">Uncharacterized protein</fullName>
    </submittedName>
</protein>
<name>A0AAV7P3L8_PLEWA</name>
<dbReference type="Proteomes" id="UP001066276">
    <property type="component" value="Chromosome 8"/>
</dbReference>